<dbReference type="EMBL" id="BAABCW010000007">
    <property type="protein sequence ID" value="GAA3509045.1"/>
    <property type="molecule type" value="Genomic_DNA"/>
</dbReference>
<evidence type="ECO:0000313" key="3">
    <source>
        <dbReference type="Proteomes" id="UP001500459"/>
    </source>
</evidence>
<dbReference type="Proteomes" id="UP001500459">
    <property type="component" value="Unassembled WGS sequence"/>
</dbReference>
<comment type="caution">
    <text evidence="2">The sequence shown here is derived from an EMBL/GenBank/DDBJ whole genome shotgun (WGS) entry which is preliminary data.</text>
</comment>
<gene>
    <name evidence="2" type="ORF">GCM10022393_21410</name>
</gene>
<evidence type="ECO:0000259" key="1">
    <source>
        <dbReference type="Pfam" id="PF07484"/>
    </source>
</evidence>
<dbReference type="Pfam" id="PF07484">
    <property type="entry name" value="Collar"/>
    <property type="match status" value="1"/>
</dbReference>
<dbReference type="InterPro" id="IPR011083">
    <property type="entry name" value="Phage_tail_collar_dom"/>
</dbReference>
<organism evidence="2 3">
    <name type="scientific">Aquimarina addita</name>
    <dbReference type="NCBI Taxonomy" id="870485"/>
    <lineage>
        <taxon>Bacteria</taxon>
        <taxon>Pseudomonadati</taxon>
        <taxon>Bacteroidota</taxon>
        <taxon>Flavobacteriia</taxon>
        <taxon>Flavobacteriales</taxon>
        <taxon>Flavobacteriaceae</taxon>
        <taxon>Aquimarina</taxon>
    </lineage>
</organism>
<feature type="domain" description="Phage tail collar" evidence="1">
    <location>
        <begin position="6"/>
        <end position="61"/>
    </location>
</feature>
<dbReference type="SUPFAM" id="SSF88874">
    <property type="entry name" value="Receptor-binding domain of short tail fibre protein gp12"/>
    <property type="match status" value="1"/>
</dbReference>
<dbReference type="Gene3D" id="3.90.1340.10">
    <property type="entry name" value="Phage tail collar domain"/>
    <property type="match status" value="1"/>
</dbReference>
<accession>A0ABP6UM55</accession>
<keyword evidence="3" id="KW-1185">Reference proteome</keyword>
<sequence length="198" mass="20645">MEPFIGQIILFGGNFAPRGWALCDGQLLPIASNSALFSILGTIYGGDGRTTFALPDLRGRVAIHAGDGPGLSDRRLGSKSGQEVHTLTNLEMPSHNHLTSNNAAADQHLLLSTENAVNETPQAGDIPAVANFVDGLATTQVKSFGPPSVGKVANGQALSGNAGLNILNNGGSQSHNNMQPYLTTNYIIALQGLFPSRS</sequence>
<proteinExistence type="predicted"/>
<evidence type="ECO:0000313" key="2">
    <source>
        <dbReference type="EMBL" id="GAA3509045.1"/>
    </source>
</evidence>
<reference evidence="3" key="1">
    <citation type="journal article" date="2019" name="Int. J. Syst. Evol. Microbiol.">
        <title>The Global Catalogue of Microorganisms (GCM) 10K type strain sequencing project: providing services to taxonomists for standard genome sequencing and annotation.</title>
        <authorList>
            <consortium name="The Broad Institute Genomics Platform"/>
            <consortium name="The Broad Institute Genome Sequencing Center for Infectious Disease"/>
            <person name="Wu L."/>
            <person name="Ma J."/>
        </authorList>
    </citation>
    <scope>NUCLEOTIDE SEQUENCE [LARGE SCALE GENOMIC DNA]</scope>
    <source>
        <strain evidence="3">JCM 17106</strain>
    </source>
</reference>
<protein>
    <submittedName>
        <fullName evidence="2">Tail fiber protein</fullName>
    </submittedName>
</protein>
<dbReference type="InterPro" id="IPR037053">
    <property type="entry name" value="Phage_tail_collar_dom_sf"/>
</dbReference>
<name>A0ABP6UM55_9FLAO</name>
<dbReference type="RefSeq" id="WP_344927249.1">
    <property type="nucleotide sequence ID" value="NZ_BAABCW010000007.1"/>
</dbReference>